<reference evidence="1 2" key="1">
    <citation type="journal article" date="2012" name="ISME J.">
        <title>Nitrification expanded: discovery, physiology and genomics of a nitrite-oxidizing bacterium from the phylum Chloroflexi.</title>
        <authorList>
            <person name="Sorokin D.Y."/>
            <person name="Lucker S."/>
            <person name="Vejmelkova D."/>
            <person name="Kostrikina N.A."/>
            <person name="Kleerebezem R."/>
            <person name="Rijpstra W.I."/>
            <person name="Damste J.S."/>
            <person name="Le Paslier D."/>
            <person name="Muyzer G."/>
            <person name="Wagner M."/>
            <person name="van Loosdrecht M.C."/>
            <person name="Daims H."/>
        </authorList>
    </citation>
    <scope>NUCLEOTIDE SEQUENCE [LARGE SCALE GENOMIC DNA]</scope>
    <source>
        <strain evidence="2">none</strain>
    </source>
</reference>
<dbReference type="EMBL" id="CAGS01000170">
    <property type="protein sequence ID" value="CCF83623.1"/>
    <property type="molecule type" value="Genomic_DNA"/>
</dbReference>
<organism evidence="1 2">
    <name type="scientific">Nitrolancea hollandica Lb</name>
    <dbReference type="NCBI Taxonomy" id="1129897"/>
    <lineage>
        <taxon>Bacteria</taxon>
        <taxon>Pseudomonadati</taxon>
        <taxon>Thermomicrobiota</taxon>
        <taxon>Thermomicrobia</taxon>
        <taxon>Sphaerobacterales</taxon>
        <taxon>Sphaerobacterineae</taxon>
        <taxon>Sphaerobacteraceae</taxon>
        <taxon>Nitrolancea</taxon>
    </lineage>
</organism>
<protein>
    <recommendedName>
        <fullName evidence="3">DUF559 domain-containing protein</fullName>
    </recommendedName>
</protein>
<evidence type="ECO:0000313" key="2">
    <source>
        <dbReference type="Proteomes" id="UP000004221"/>
    </source>
</evidence>
<evidence type="ECO:0000313" key="1">
    <source>
        <dbReference type="EMBL" id="CCF83623.1"/>
    </source>
</evidence>
<dbReference type="OrthoDB" id="199866at2"/>
<keyword evidence="2" id="KW-1185">Reference proteome</keyword>
<dbReference type="AlphaFoldDB" id="I4EG11"/>
<proteinExistence type="predicted"/>
<name>I4EG11_9BACT</name>
<comment type="caution">
    <text evidence="1">The sequence shown here is derived from an EMBL/GenBank/DDBJ whole genome shotgun (WGS) entry which is preliminary data.</text>
</comment>
<evidence type="ECO:0008006" key="3">
    <source>
        <dbReference type="Google" id="ProtNLM"/>
    </source>
</evidence>
<sequence>MSELEDAMAFQIRVMRLPKPAREYRFHPERMWRFDFAWPQHKVALEVEGGTRTGGRHVRGDGFAADCAKYAEAALLGWCVIRVTGEMVHDGTAINYVERAIKNAIRDSASGE</sequence>
<gene>
    <name evidence="1" type="ORF">NITHO_2510021</name>
</gene>
<accession>I4EG11</accession>
<dbReference type="Proteomes" id="UP000004221">
    <property type="component" value="Unassembled WGS sequence"/>
</dbReference>
<dbReference type="RefSeq" id="WP_008477077.1">
    <property type="nucleotide sequence ID" value="NZ_CAGS01000170.1"/>
</dbReference>